<dbReference type="EMBL" id="MU865968">
    <property type="protein sequence ID" value="KAK4445196.1"/>
    <property type="molecule type" value="Genomic_DNA"/>
</dbReference>
<comment type="caution">
    <text evidence="2">The sequence shown here is derived from an EMBL/GenBank/DDBJ whole genome shotgun (WGS) entry which is preliminary data.</text>
</comment>
<evidence type="ECO:0000313" key="2">
    <source>
        <dbReference type="EMBL" id="KAK4445196.1"/>
    </source>
</evidence>
<name>A0AAV9G9E8_9PEZI</name>
<dbReference type="AlphaFoldDB" id="A0AAV9G9E8"/>
<protein>
    <submittedName>
        <fullName evidence="2">Heterokaryon incompatibility protein-domain-containing protein</fullName>
    </submittedName>
</protein>
<dbReference type="PANTHER" id="PTHR33112">
    <property type="entry name" value="DOMAIN PROTEIN, PUTATIVE-RELATED"/>
    <property type="match status" value="1"/>
</dbReference>
<keyword evidence="3" id="KW-1185">Reference proteome</keyword>
<organism evidence="2 3">
    <name type="scientific">Podospora aff. communis PSN243</name>
    <dbReference type="NCBI Taxonomy" id="3040156"/>
    <lineage>
        <taxon>Eukaryota</taxon>
        <taxon>Fungi</taxon>
        <taxon>Dikarya</taxon>
        <taxon>Ascomycota</taxon>
        <taxon>Pezizomycotina</taxon>
        <taxon>Sordariomycetes</taxon>
        <taxon>Sordariomycetidae</taxon>
        <taxon>Sordariales</taxon>
        <taxon>Podosporaceae</taxon>
        <taxon>Podospora</taxon>
    </lineage>
</organism>
<dbReference type="Pfam" id="PF06985">
    <property type="entry name" value="HET"/>
    <property type="match status" value="1"/>
</dbReference>
<evidence type="ECO:0000313" key="3">
    <source>
        <dbReference type="Proteomes" id="UP001321760"/>
    </source>
</evidence>
<proteinExistence type="predicted"/>
<reference evidence="2" key="1">
    <citation type="journal article" date="2023" name="Mol. Phylogenet. Evol.">
        <title>Genome-scale phylogeny and comparative genomics of the fungal order Sordariales.</title>
        <authorList>
            <person name="Hensen N."/>
            <person name="Bonometti L."/>
            <person name="Westerberg I."/>
            <person name="Brannstrom I.O."/>
            <person name="Guillou S."/>
            <person name="Cros-Aarteil S."/>
            <person name="Calhoun S."/>
            <person name="Haridas S."/>
            <person name="Kuo A."/>
            <person name="Mondo S."/>
            <person name="Pangilinan J."/>
            <person name="Riley R."/>
            <person name="LaButti K."/>
            <person name="Andreopoulos B."/>
            <person name="Lipzen A."/>
            <person name="Chen C."/>
            <person name="Yan M."/>
            <person name="Daum C."/>
            <person name="Ng V."/>
            <person name="Clum A."/>
            <person name="Steindorff A."/>
            <person name="Ohm R.A."/>
            <person name="Martin F."/>
            <person name="Silar P."/>
            <person name="Natvig D.O."/>
            <person name="Lalanne C."/>
            <person name="Gautier V."/>
            <person name="Ament-Velasquez S.L."/>
            <person name="Kruys A."/>
            <person name="Hutchinson M.I."/>
            <person name="Powell A.J."/>
            <person name="Barry K."/>
            <person name="Miller A.N."/>
            <person name="Grigoriev I.V."/>
            <person name="Debuchy R."/>
            <person name="Gladieux P."/>
            <person name="Hiltunen Thoren M."/>
            <person name="Johannesson H."/>
        </authorList>
    </citation>
    <scope>NUCLEOTIDE SEQUENCE</scope>
    <source>
        <strain evidence="2">PSN243</strain>
    </source>
</reference>
<accession>A0AAV9G9E8</accession>
<feature type="domain" description="Heterokaryon incompatibility" evidence="1">
    <location>
        <begin position="262"/>
        <end position="411"/>
    </location>
</feature>
<gene>
    <name evidence="2" type="ORF">QBC34DRAFT_166298</name>
</gene>
<dbReference type="InterPro" id="IPR010730">
    <property type="entry name" value="HET"/>
</dbReference>
<sequence length="807" mass="91161">MPQNAVACRAGCLDVFSLPSLKHTGAPLRNVKMPSQSLCNGCRRLDLRKHVEQPMKQPWKVWQALSKSRPSEKLGEWGRICRKASACPFCRLVSESVRAAAASGGCRLPSSRDVIDLSNRASWKMCILIFNFNSISSKLYSNRDDLEQEAKWIRLKRGREVQRLLVSWPGTRAQGQIQCLANPESNVESRGVRDGIFMGRLVESDQPDWSLLRSWLRHCDRCHGRLCEAKEAESAHERLPANMRVIDVVDKRVVPCRKGWEYVALTYVWGEHLLGRPMPKMDKKRATGRASQASELPKWLPKTISDAMVAVDRLGYRYLWVDSLCIVQDDDQDMHNQLLRMDAIYINASLSIAGASGGHADYGLPGMSVPRKFRQQRARAQGLELAVPLPRFDELNAGTRLKWNTRAWTFQVKVLSRRLLIFTDYQIYFRCSNGVWSEDTAAETTRLSKPDGTKFFRWGRDTLQHEYYSKKQAYTLVDFLNFGSRRLASVDTRASFAHYAAVVQEYTQRTLTKQRDALPAIAGVLRLLDGNPSAYVAGLPRWYFPEAILWHPMIGSTCVEMPGTGAPTWSWARWKLPDGCIWQTRDVKDTTRLDRPMFYWTGDAGPLHIAFHEPASSRLPRTPRRVRRCLGEYGAVLGLGVRLGSLALGERILTGRHLDPDLPDNEVAAFKLHLEGLDEDQVGGVVGEVVTTYGTWADTEDFAFIEISQGTELCFSSGLVAEGYKPKTTKDVWIPAETTTDMDGNTITTKDGHYEKQTVVHPTSTWSVVNVMMIEQVNGLSYRRGLGKVLRSAWAAMDTHRTMVYLA</sequence>
<reference evidence="2" key="2">
    <citation type="submission" date="2023-05" db="EMBL/GenBank/DDBJ databases">
        <authorList>
            <consortium name="Lawrence Berkeley National Laboratory"/>
            <person name="Steindorff A."/>
            <person name="Hensen N."/>
            <person name="Bonometti L."/>
            <person name="Westerberg I."/>
            <person name="Brannstrom I.O."/>
            <person name="Guillou S."/>
            <person name="Cros-Aarteil S."/>
            <person name="Calhoun S."/>
            <person name="Haridas S."/>
            <person name="Kuo A."/>
            <person name="Mondo S."/>
            <person name="Pangilinan J."/>
            <person name="Riley R."/>
            <person name="Labutti K."/>
            <person name="Andreopoulos B."/>
            <person name="Lipzen A."/>
            <person name="Chen C."/>
            <person name="Yanf M."/>
            <person name="Daum C."/>
            <person name="Ng V."/>
            <person name="Clum A."/>
            <person name="Ohm R."/>
            <person name="Martin F."/>
            <person name="Silar P."/>
            <person name="Natvig D."/>
            <person name="Lalanne C."/>
            <person name="Gautier V."/>
            <person name="Ament-Velasquez S.L."/>
            <person name="Kruys A."/>
            <person name="Hutchinson M.I."/>
            <person name="Powell A.J."/>
            <person name="Barry K."/>
            <person name="Miller A.N."/>
            <person name="Grigoriev I.V."/>
            <person name="Debuchy R."/>
            <person name="Gladieux P."/>
            <person name="Thoren M.H."/>
            <person name="Johannesson H."/>
        </authorList>
    </citation>
    <scope>NUCLEOTIDE SEQUENCE</scope>
    <source>
        <strain evidence="2">PSN243</strain>
    </source>
</reference>
<dbReference type="PANTHER" id="PTHR33112:SF16">
    <property type="entry name" value="HETEROKARYON INCOMPATIBILITY DOMAIN-CONTAINING PROTEIN"/>
    <property type="match status" value="1"/>
</dbReference>
<evidence type="ECO:0000259" key="1">
    <source>
        <dbReference type="Pfam" id="PF06985"/>
    </source>
</evidence>
<dbReference type="Proteomes" id="UP001321760">
    <property type="component" value="Unassembled WGS sequence"/>
</dbReference>